<sequence>MDDSTRLTAEHDQHTYELTLKMWEQRNTTLLFLLLVVGAAESAAWCHRKRCSHSPGRK</sequence>
<keyword evidence="2" id="KW-1185">Reference proteome</keyword>
<reference evidence="1 2" key="1">
    <citation type="submission" date="2020-04" db="EMBL/GenBank/DDBJ databases">
        <title>Massilia sp. RP-1-19 isolated from soil.</title>
        <authorList>
            <person name="Dahal R.H."/>
        </authorList>
    </citation>
    <scope>NUCLEOTIDE SEQUENCE [LARGE SCALE GENOMIC DNA]</scope>
    <source>
        <strain evidence="1 2">RP-1-19</strain>
    </source>
</reference>
<dbReference type="AlphaFoldDB" id="A0A848HKJ4"/>
<dbReference type="RefSeq" id="WP_169465848.1">
    <property type="nucleotide sequence ID" value="NZ_JABBGG010000006.1"/>
</dbReference>
<name>A0A848HKJ4_9BURK</name>
<proteinExistence type="predicted"/>
<gene>
    <name evidence="1" type="ORF">HHL21_11335</name>
</gene>
<evidence type="ECO:0000313" key="1">
    <source>
        <dbReference type="EMBL" id="NML61662.1"/>
    </source>
</evidence>
<dbReference type="Proteomes" id="UP000583752">
    <property type="component" value="Unassembled WGS sequence"/>
</dbReference>
<dbReference type="EMBL" id="JABBGG010000006">
    <property type="protein sequence ID" value="NML61662.1"/>
    <property type="molecule type" value="Genomic_DNA"/>
</dbReference>
<protein>
    <submittedName>
        <fullName evidence="1">Uncharacterized protein</fullName>
    </submittedName>
</protein>
<comment type="caution">
    <text evidence="1">The sequence shown here is derived from an EMBL/GenBank/DDBJ whole genome shotgun (WGS) entry which is preliminary data.</text>
</comment>
<organism evidence="1 2">
    <name type="scientific">Massilia polaris</name>
    <dbReference type="NCBI Taxonomy" id="2728846"/>
    <lineage>
        <taxon>Bacteria</taxon>
        <taxon>Pseudomonadati</taxon>
        <taxon>Pseudomonadota</taxon>
        <taxon>Betaproteobacteria</taxon>
        <taxon>Burkholderiales</taxon>
        <taxon>Oxalobacteraceae</taxon>
        <taxon>Telluria group</taxon>
        <taxon>Massilia</taxon>
    </lineage>
</organism>
<accession>A0A848HKJ4</accession>
<evidence type="ECO:0000313" key="2">
    <source>
        <dbReference type="Proteomes" id="UP000583752"/>
    </source>
</evidence>